<dbReference type="NCBIfam" id="TIGR03725">
    <property type="entry name" value="T6A_YeaZ"/>
    <property type="match status" value="1"/>
</dbReference>
<dbReference type="Proteomes" id="UP001595817">
    <property type="component" value="Unassembled WGS sequence"/>
</dbReference>
<evidence type="ECO:0000259" key="1">
    <source>
        <dbReference type="Pfam" id="PF00814"/>
    </source>
</evidence>
<dbReference type="Pfam" id="PF00814">
    <property type="entry name" value="TsaD"/>
    <property type="match status" value="1"/>
</dbReference>
<gene>
    <name evidence="2" type="primary">tsaB</name>
    <name evidence="2" type="ORF">ACFOZY_04345</name>
</gene>
<keyword evidence="2" id="KW-0012">Acyltransferase</keyword>
<name>A0ABV8X2J8_9LACT</name>
<sequence length="239" mass="26266">MIWLGIDTSNYPLSVAIVQDNRILVEETTNLKLNHSIATMPTVEEVFRKAGLKPKEIDAIAVAEGPGSYTGIRIGVTIAKTLAWTLQKPLVGVSSIQSIAANALRFNGVICPIMDARRGNVYSGAYRAVEGSLQEEVKDGHYALDDLLTRLLEANDPVLFLGTDVAIHWEKIEQRLGTLAVRGTLTEDLPRATSLIYLAAQEYNGEGENIHHFVPQYRRIAEAEANWLKDQQKAGNSNA</sequence>
<dbReference type="PANTHER" id="PTHR11735">
    <property type="entry name" value="TRNA N6-ADENOSINE THREONYLCARBAMOYLTRANSFERASE"/>
    <property type="match status" value="1"/>
</dbReference>
<dbReference type="PANTHER" id="PTHR11735:SF11">
    <property type="entry name" value="TRNA THREONYLCARBAMOYLADENOSINE BIOSYNTHESIS PROTEIN TSAB"/>
    <property type="match status" value="1"/>
</dbReference>
<dbReference type="InterPro" id="IPR000905">
    <property type="entry name" value="Gcp-like_dom"/>
</dbReference>
<organism evidence="2 3">
    <name type="scientific">Chungangia koreensis</name>
    <dbReference type="NCBI Taxonomy" id="752657"/>
    <lineage>
        <taxon>Bacteria</taxon>
        <taxon>Bacillati</taxon>
        <taxon>Bacillota</taxon>
        <taxon>Bacilli</taxon>
        <taxon>Lactobacillales</taxon>
        <taxon>Chungangia</taxon>
    </lineage>
</organism>
<dbReference type="EMBL" id="JBHSEC010000004">
    <property type="protein sequence ID" value="MFC4409665.1"/>
    <property type="molecule type" value="Genomic_DNA"/>
</dbReference>
<dbReference type="InterPro" id="IPR022496">
    <property type="entry name" value="T6A_TsaB"/>
</dbReference>
<dbReference type="CDD" id="cd24032">
    <property type="entry name" value="ASKHA_NBD_TsaB"/>
    <property type="match status" value="1"/>
</dbReference>
<keyword evidence="3" id="KW-1185">Reference proteome</keyword>
<dbReference type="RefSeq" id="WP_378152661.1">
    <property type="nucleotide sequence ID" value="NZ_JBHSEC010000004.1"/>
</dbReference>
<feature type="domain" description="Gcp-like" evidence="1">
    <location>
        <begin position="33"/>
        <end position="227"/>
    </location>
</feature>
<reference evidence="3" key="1">
    <citation type="journal article" date="2019" name="Int. J. Syst. Evol. Microbiol.">
        <title>The Global Catalogue of Microorganisms (GCM) 10K type strain sequencing project: providing services to taxonomists for standard genome sequencing and annotation.</title>
        <authorList>
            <consortium name="The Broad Institute Genomics Platform"/>
            <consortium name="The Broad Institute Genome Sequencing Center for Infectious Disease"/>
            <person name="Wu L."/>
            <person name="Ma J."/>
        </authorList>
    </citation>
    <scope>NUCLEOTIDE SEQUENCE [LARGE SCALE GENOMIC DNA]</scope>
    <source>
        <strain evidence="3">CCUG 59778</strain>
    </source>
</reference>
<accession>A0ABV8X2J8</accession>
<proteinExistence type="predicted"/>
<keyword evidence="2" id="KW-0808">Transferase</keyword>
<evidence type="ECO:0000313" key="3">
    <source>
        <dbReference type="Proteomes" id="UP001595817"/>
    </source>
</evidence>
<dbReference type="Gene3D" id="3.30.420.40">
    <property type="match status" value="2"/>
</dbReference>
<dbReference type="SUPFAM" id="SSF53067">
    <property type="entry name" value="Actin-like ATPase domain"/>
    <property type="match status" value="2"/>
</dbReference>
<dbReference type="InterPro" id="IPR043129">
    <property type="entry name" value="ATPase_NBD"/>
</dbReference>
<evidence type="ECO:0000313" key="2">
    <source>
        <dbReference type="EMBL" id="MFC4409665.1"/>
    </source>
</evidence>
<protein>
    <submittedName>
        <fullName evidence="2">tRNA (Adenosine(37)-N6)-threonylcarbamoyltransferase complex dimerization subunit type 1 TsaB</fullName>
        <ecNumber evidence="2">2.3.1.234</ecNumber>
    </submittedName>
</protein>
<dbReference type="GO" id="GO:0061711">
    <property type="term" value="F:tRNA N(6)-L-threonylcarbamoyladenine synthase activity"/>
    <property type="evidence" value="ECO:0007669"/>
    <property type="project" value="UniProtKB-EC"/>
</dbReference>
<comment type="caution">
    <text evidence="2">The sequence shown here is derived from an EMBL/GenBank/DDBJ whole genome shotgun (WGS) entry which is preliminary data.</text>
</comment>
<dbReference type="EC" id="2.3.1.234" evidence="2"/>